<proteinExistence type="predicted"/>
<sequence>SLENWCSQLSNELRNTRAQVNYLSQYVVHLREKINSLVSCVCSRTSEKKIESQPRLPIVQNPVFDPSQSVFPQVYNPISQPYFPQPPVAVCSPEVNFGRRSFGTQHPGSEVRSASSESDSSDKENSTVNMTPSPLVQSNSSPEEVRTKQNPTLRVPQTSGRSNS</sequence>
<name>A0A8E0VI72_9TREM</name>
<dbReference type="EMBL" id="LUCM01006772">
    <property type="protein sequence ID" value="KAA0190808.1"/>
    <property type="molecule type" value="Genomic_DNA"/>
</dbReference>
<reference evidence="2" key="1">
    <citation type="submission" date="2019-05" db="EMBL/GenBank/DDBJ databases">
        <title>Annotation for the trematode Fasciolopsis buski.</title>
        <authorList>
            <person name="Choi Y.-J."/>
        </authorList>
    </citation>
    <scope>NUCLEOTIDE SEQUENCE</scope>
    <source>
        <strain evidence="2">HT</strain>
        <tissue evidence="2">Whole worm</tissue>
    </source>
</reference>
<feature type="region of interest" description="Disordered" evidence="1">
    <location>
        <begin position="97"/>
        <end position="164"/>
    </location>
</feature>
<keyword evidence="3" id="KW-1185">Reference proteome</keyword>
<organism evidence="2 3">
    <name type="scientific">Fasciolopsis buskii</name>
    <dbReference type="NCBI Taxonomy" id="27845"/>
    <lineage>
        <taxon>Eukaryota</taxon>
        <taxon>Metazoa</taxon>
        <taxon>Spiralia</taxon>
        <taxon>Lophotrochozoa</taxon>
        <taxon>Platyhelminthes</taxon>
        <taxon>Trematoda</taxon>
        <taxon>Digenea</taxon>
        <taxon>Plagiorchiida</taxon>
        <taxon>Echinostomata</taxon>
        <taxon>Echinostomatoidea</taxon>
        <taxon>Fasciolidae</taxon>
        <taxon>Fasciolopsis</taxon>
    </lineage>
</organism>
<comment type="caution">
    <text evidence="2">The sequence shown here is derived from an EMBL/GenBank/DDBJ whole genome shotgun (WGS) entry which is preliminary data.</text>
</comment>
<feature type="non-terminal residue" evidence="2">
    <location>
        <position position="1"/>
    </location>
</feature>
<dbReference type="OrthoDB" id="10609693at2759"/>
<dbReference type="Proteomes" id="UP000728185">
    <property type="component" value="Unassembled WGS sequence"/>
</dbReference>
<gene>
    <name evidence="2" type="ORF">FBUS_10497</name>
</gene>
<feature type="compositionally biased region" description="Polar residues" evidence="1">
    <location>
        <begin position="127"/>
        <end position="164"/>
    </location>
</feature>
<protein>
    <submittedName>
        <fullName evidence="2">Uncharacterized protein</fullName>
    </submittedName>
</protein>
<evidence type="ECO:0000313" key="3">
    <source>
        <dbReference type="Proteomes" id="UP000728185"/>
    </source>
</evidence>
<dbReference type="AlphaFoldDB" id="A0A8E0VI72"/>
<evidence type="ECO:0000313" key="2">
    <source>
        <dbReference type="EMBL" id="KAA0190808.1"/>
    </source>
</evidence>
<accession>A0A8E0VI72</accession>
<evidence type="ECO:0000256" key="1">
    <source>
        <dbReference type="SAM" id="MobiDB-lite"/>
    </source>
</evidence>